<dbReference type="RefSeq" id="WP_163299372.1">
    <property type="nucleotide sequence ID" value="NZ_JAAGRR010000140.1"/>
</dbReference>
<dbReference type="InterPro" id="IPR036411">
    <property type="entry name" value="TorD-like_sf"/>
</dbReference>
<evidence type="ECO:0000256" key="1">
    <source>
        <dbReference type="ARBA" id="ARBA00023186"/>
    </source>
</evidence>
<reference evidence="2 3" key="1">
    <citation type="submission" date="2020-02" db="EMBL/GenBank/DDBJ databases">
        <title>Comparative genomics of sulfur disproportionating microorganisms.</title>
        <authorList>
            <person name="Ward L.M."/>
            <person name="Bertran E."/>
            <person name="Johnston D.T."/>
        </authorList>
    </citation>
    <scope>NUCLEOTIDE SEQUENCE [LARGE SCALE GENOMIC DNA]</scope>
    <source>
        <strain evidence="2 3">DSM 100025</strain>
    </source>
</reference>
<organism evidence="2 3">
    <name type="scientific">Dissulfurirhabdus thermomarina</name>
    <dbReference type="NCBI Taxonomy" id="1765737"/>
    <lineage>
        <taxon>Bacteria</taxon>
        <taxon>Deltaproteobacteria</taxon>
        <taxon>Dissulfurirhabdaceae</taxon>
        <taxon>Dissulfurirhabdus</taxon>
    </lineage>
</organism>
<dbReference type="Proteomes" id="UP000469346">
    <property type="component" value="Unassembled WGS sequence"/>
</dbReference>
<protein>
    <submittedName>
        <fullName evidence="2">Molecular chaperone TorD family protein</fullName>
    </submittedName>
</protein>
<gene>
    <name evidence="2" type="ORF">G3N55_10470</name>
</gene>
<dbReference type="InterPro" id="IPR050289">
    <property type="entry name" value="TorD/DmsD_chaperones"/>
</dbReference>
<proteinExistence type="predicted"/>
<dbReference type="InterPro" id="IPR020945">
    <property type="entry name" value="DMSO/NO3_reduct_chaperone"/>
</dbReference>
<dbReference type="EMBL" id="JAAGRR010000140">
    <property type="protein sequence ID" value="NDY43263.1"/>
    <property type="molecule type" value="Genomic_DNA"/>
</dbReference>
<keyword evidence="1" id="KW-0143">Chaperone</keyword>
<sequence>MFLGRAFQYPDAQVALHGAWTLKKLARDLGLDLPDVPEISLEELQTEYTRLFINSPEGAAAPPYASIYRHRAGFLYQEGHDEALSYYREMGFEPVEGPEPGDHIGFELAFVGLLLEEGRLDLLERFLGGHLLKWYPELAARLLAARPHPFYAALAQVTDACLNRLLEEVVHEEKRVP</sequence>
<comment type="caution">
    <text evidence="2">The sequence shown here is derived from an EMBL/GenBank/DDBJ whole genome shotgun (WGS) entry which is preliminary data.</text>
</comment>
<dbReference type="Pfam" id="PF02613">
    <property type="entry name" value="Nitrate_red_del"/>
    <property type="match status" value="1"/>
</dbReference>
<dbReference type="AlphaFoldDB" id="A0A6N9TT51"/>
<dbReference type="PANTHER" id="PTHR34227">
    <property type="entry name" value="CHAPERONE PROTEIN YCDY"/>
    <property type="match status" value="1"/>
</dbReference>
<keyword evidence="3" id="KW-1185">Reference proteome</keyword>
<accession>A0A6N9TT51</accession>
<evidence type="ECO:0000313" key="2">
    <source>
        <dbReference type="EMBL" id="NDY43263.1"/>
    </source>
</evidence>
<dbReference type="Gene3D" id="1.10.3480.10">
    <property type="entry name" value="TorD-like"/>
    <property type="match status" value="1"/>
</dbReference>
<dbReference type="PANTHER" id="PTHR34227:SF1">
    <property type="entry name" value="DIMETHYL SULFOXIDE REDUCTASE CHAPERONE-RELATED"/>
    <property type="match status" value="1"/>
</dbReference>
<evidence type="ECO:0000313" key="3">
    <source>
        <dbReference type="Proteomes" id="UP000469346"/>
    </source>
</evidence>
<dbReference type="SUPFAM" id="SSF89155">
    <property type="entry name" value="TorD-like"/>
    <property type="match status" value="1"/>
</dbReference>
<name>A0A6N9TT51_DISTH</name>